<organism evidence="1 2">
    <name type="scientific">Colletotrichum paranaense</name>
    <dbReference type="NCBI Taxonomy" id="1914294"/>
    <lineage>
        <taxon>Eukaryota</taxon>
        <taxon>Fungi</taxon>
        <taxon>Dikarya</taxon>
        <taxon>Ascomycota</taxon>
        <taxon>Pezizomycotina</taxon>
        <taxon>Sordariomycetes</taxon>
        <taxon>Hypocreomycetidae</taxon>
        <taxon>Glomerellales</taxon>
        <taxon>Glomerellaceae</taxon>
        <taxon>Colletotrichum</taxon>
        <taxon>Colletotrichum acutatum species complex</taxon>
    </lineage>
</organism>
<keyword evidence="2" id="KW-1185">Reference proteome</keyword>
<reference evidence="1 2" key="1">
    <citation type="submission" date="2016-10" db="EMBL/GenBank/DDBJ databases">
        <title>The genome sequence of Colletotrichum fioriniae PJ7.</title>
        <authorList>
            <person name="Baroncelli R."/>
        </authorList>
    </citation>
    <scope>NUCLEOTIDE SEQUENCE [LARGE SCALE GENOMIC DNA]</scope>
    <source>
        <strain evidence="1 2">IMI 384185</strain>
    </source>
</reference>
<proteinExistence type="predicted"/>
<evidence type="ECO:0000313" key="1">
    <source>
        <dbReference type="EMBL" id="KAK1541662.1"/>
    </source>
</evidence>
<accession>A0ABQ9SQ64</accession>
<sequence length="608" mass="66350">MIVTNLTSNPYSVLRTLQRLPPAGPDSVEPFSNFPLLSDPSHPFRPLLLVPNLPHYTNTLSFPIQLISPTTDTTVDISCSPKFDYLATGYPWILYQGPPVPRMSESILLHLAGCTVGDFGRHPTDVIQGSLIVPSPYLRIPSTADQTPWTEESIVDQWQHNPHNCAMVIAGSSSFLTLLNQQLATDRVSVPTAFKPHTVPVVAAQPRAAFMMTATTVFCTFLRAQKAPSNGFMGPMSLAVGVDDVGPLAPSPTPRPPAAGPKSNKSRLPYCLSVASVLFVYPSASSRASPSAPRTSLDVCQLHWQPITTRCPDRSSFPFSTLASNLPRWRELNYRLRELASMSQLCTLRSSPQCAPWTAEPGLAWPGFPLGFSLGSASLQRQVLFGLGAVLEASRECRGIPLWARNCDISALPASLRSHQPAQQLSAAALRRQPWLVFASNLISLCLSTTRVFPVISALRRHLEPNPRLYDHAHATRASLLGSTWAMESVIAAAGDGERGGSQPLLAESKPAIKAATDMQRRPSHGGWGWPCQALGLRPDKRSLDRSTTTGRTILLEPFPCLLSPLHFLPLSSWTKSKVTWMENVRSKILDKSQCSVIVQNVSDTRPT</sequence>
<dbReference type="RefSeq" id="XP_060350794.1">
    <property type="nucleotide sequence ID" value="XM_060489328.1"/>
</dbReference>
<dbReference type="EMBL" id="MOPA01000004">
    <property type="protein sequence ID" value="KAK1541662.1"/>
    <property type="molecule type" value="Genomic_DNA"/>
</dbReference>
<dbReference type="GeneID" id="85373227"/>
<gene>
    <name evidence="1" type="ORF">CPAR01_05049</name>
</gene>
<name>A0ABQ9SQ64_9PEZI</name>
<dbReference type="Proteomes" id="UP001241169">
    <property type="component" value="Unassembled WGS sequence"/>
</dbReference>
<comment type="caution">
    <text evidence="1">The sequence shown here is derived from an EMBL/GenBank/DDBJ whole genome shotgun (WGS) entry which is preliminary data.</text>
</comment>
<evidence type="ECO:0000313" key="2">
    <source>
        <dbReference type="Proteomes" id="UP001241169"/>
    </source>
</evidence>
<protein>
    <submittedName>
        <fullName evidence="1">Uncharacterized protein</fullName>
    </submittedName>
</protein>